<dbReference type="AlphaFoldDB" id="A0A9J7MSW9"/>
<evidence type="ECO:0000256" key="9">
    <source>
        <dbReference type="ARBA" id="ARBA00071212"/>
    </source>
</evidence>
<evidence type="ECO:0000259" key="12">
    <source>
        <dbReference type="Pfam" id="PF24419"/>
    </source>
</evidence>
<evidence type="ECO:0000256" key="8">
    <source>
        <dbReference type="ARBA" id="ARBA00023242"/>
    </source>
</evidence>
<evidence type="ECO:0000256" key="10">
    <source>
        <dbReference type="SAM" id="MobiDB-lite"/>
    </source>
</evidence>
<dbReference type="GO" id="GO:0005634">
    <property type="term" value="C:nucleus"/>
    <property type="evidence" value="ECO:0000318"/>
    <property type="project" value="GO_Central"/>
</dbReference>
<dbReference type="GO" id="GO:0005730">
    <property type="term" value="C:nucleolus"/>
    <property type="evidence" value="ECO:0007669"/>
    <property type="project" value="UniProtKB-SubCell"/>
</dbReference>
<dbReference type="GeneID" id="118416641"/>
<feature type="region of interest" description="Disordered" evidence="10">
    <location>
        <begin position="1"/>
        <end position="37"/>
    </location>
</feature>
<dbReference type="Pfam" id="PF24419">
    <property type="entry name" value="Cupin_NOL9"/>
    <property type="match status" value="1"/>
</dbReference>
<name>A0A9J7MSW9_BRAFL</name>
<dbReference type="OMA" id="YFGETSC"/>
<feature type="domain" description="Clp1 P-loop" evidence="11">
    <location>
        <begin position="305"/>
        <end position="447"/>
    </location>
</feature>
<dbReference type="InterPro" id="IPR057573">
    <property type="entry name" value="NOL9_N"/>
</dbReference>
<dbReference type="PANTHER" id="PTHR12755:SF3">
    <property type="entry name" value="POLYNUCLEOTIDE 5'-HYDROXYL-KINASE NOL9"/>
    <property type="match status" value="1"/>
</dbReference>
<dbReference type="KEGG" id="bfo:118416641"/>
<feature type="region of interest" description="Disordered" evidence="10">
    <location>
        <begin position="64"/>
        <end position="106"/>
    </location>
</feature>
<evidence type="ECO:0000256" key="5">
    <source>
        <dbReference type="ARBA" id="ARBA00022741"/>
    </source>
</evidence>
<dbReference type="Pfam" id="PF25467">
    <property type="entry name" value="NOL9_C"/>
    <property type="match status" value="1"/>
</dbReference>
<dbReference type="InterPro" id="IPR032319">
    <property type="entry name" value="CLP1_P"/>
</dbReference>
<keyword evidence="6" id="KW-0418">Kinase</keyword>
<reference evidence="15" key="2">
    <citation type="submission" date="2025-08" db="UniProtKB">
        <authorList>
            <consortium name="RefSeq"/>
        </authorList>
    </citation>
    <scope>IDENTIFICATION</scope>
    <source>
        <strain evidence="15">S238N-H82</strain>
        <tissue evidence="15">Testes</tissue>
    </source>
</reference>
<evidence type="ECO:0000259" key="13">
    <source>
        <dbReference type="Pfam" id="PF25467"/>
    </source>
</evidence>
<dbReference type="CDD" id="cd00267">
    <property type="entry name" value="ABC_ATPase"/>
    <property type="match status" value="1"/>
</dbReference>
<feature type="domain" description="NOL9 C-terminal" evidence="13">
    <location>
        <begin position="526"/>
        <end position="632"/>
    </location>
</feature>
<evidence type="ECO:0000256" key="1">
    <source>
        <dbReference type="ARBA" id="ARBA00004604"/>
    </source>
</evidence>
<dbReference type="GO" id="GO:0005524">
    <property type="term" value="F:ATP binding"/>
    <property type="evidence" value="ECO:0007669"/>
    <property type="project" value="UniProtKB-KW"/>
</dbReference>
<dbReference type="PANTHER" id="PTHR12755">
    <property type="entry name" value="CLEAVAGE/POLYADENYLATION FACTOR IA SUBUNIT CLP1P"/>
    <property type="match status" value="1"/>
</dbReference>
<protein>
    <recommendedName>
        <fullName evidence="9">Polynucleotide 5'-hydroxyl-kinase NOL9</fullName>
    </recommendedName>
</protein>
<dbReference type="InterPro" id="IPR057570">
    <property type="entry name" value="NOL9_C"/>
</dbReference>
<dbReference type="InterPro" id="IPR045116">
    <property type="entry name" value="Clp1/Grc3"/>
</dbReference>
<dbReference type="InterPro" id="IPR027417">
    <property type="entry name" value="P-loop_NTPase"/>
</dbReference>
<evidence type="ECO:0000256" key="3">
    <source>
        <dbReference type="ARBA" id="ARBA00022552"/>
    </source>
</evidence>
<dbReference type="Gene3D" id="3.40.50.300">
    <property type="entry name" value="P-loop containing nucleotide triphosphate hydrolases"/>
    <property type="match status" value="1"/>
</dbReference>
<keyword evidence="3" id="KW-0698">rRNA processing</keyword>
<feature type="region of interest" description="Disordered" evidence="10">
    <location>
        <begin position="672"/>
        <end position="694"/>
    </location>
</feature>
<dbReference type="Pfam" id="PF16575">
    <property type="entry name" value="CLP1_P"/>
    <property type="match status" value="1"/>
</dbReference>
<gene>
    <name evidence="15" type="primary">LOC118416641</name>
</gene>
<comment type="similarity">
    <text evidence="2">Belongs to the Clp1 family. NOL9/GRC3 subfamily.</text>
</comment>
<feature type="compositionally biased region" description="Basic residues" evidence="10">
    <location>
        <begin position="70"/>
        <end position="79"/>
    </location>
</feature>
<keyword evidence="5" id="KW-0547">Nucleotide-binding</keyword>
<keyword evidence="4" id="KW-0808">Transferase</keyword>
<evidence type="ECO:0000313" key="15">
    <source>
        <dbReference type="RefSeq" id="XP_035677701.1"/>
    </source>
</evidence>
<accession>A0A9J7MSW9</accession>
<keyword evidence="7" id="KW-0067">ATP-binding</keyword>
<evidence type="ECO:0000256" key="7">
    <source>
        <dbReference type="ARBA" id="ARBA00022840"/>
    </source>
</evidence>
<evidence type="ECO:0000256" key="2">
    <source>
        <dbReference type="ARBA" id="ARBA00011003"/>
    </source>
</evidence>
<dbReference type="RefSeq" id="XP_035677701.1">
    <property type="nucleotide sequence ID" value="XM_035821808.1"/>
</dbReference>
<feature type="domain" description="NOL9 N-terminal" evidence="12">
    <location>
        <begin position="124"/>
        <end position="237"/>
    </location>
</feature>
<feature type="compositionally biased region" description="Basic and acidic residues" evidence="10">
    <location>
        <begin position="16"/>
        <end position="33"/>
    </location>
</feature>
<reference evidence="14" key="1">
    <citation type="journal article" date="2020" name="Nat. Ecol. Evol.">
        <title>Deeply conserved synteny resolves early events in vertebrate evolution.</title>
        <authorList>
            <person name="Simakov O."/>
            <person name="Marletaz F."/>
            <person name="Yue J.X."/>
            <person name="O'Connell B."/>
            <person name="Jenkins J."/>
            <person name="Brandt A."/>
            <person name="Calef R."/>
            <person name="Tung C.H."/>
            <person name="Huang T.K."/>
            <person name="Schmutz J."/>
            <person name="Satoh N."/>
            <person name="Yu J.K."/>
            <person name="Putnam N.H."/>
            <person name="Green R.E."/>
            <person name="Rokhsar D.S."/>
        </authorList>
    </citation>
    <scope>NUCLEOTIDE SEQUENCE [LARGE SCALE GENOMIC DNA]</scope>
    <source>
        <strain evidence="14">S238N-H82</strain>
    </source>
</reference>
<sequence>MDHAMVKKRKRRPRKSKAEQRAKALRSIKDSKGSDVQTTVSRKAIATAASLIPNQNMVKNVQSKLGTKHERLKLKKAKSKTLAPNGHDTQHGNRVSSSTSPASLSTASSTLVPATCRVIEQKHAEEYILVIEHCQEVCFHGKALVSCLHGSVFIYGCTLHPGQKPLPVYAPRTHSALFITPLPHEEKEVVSEHVKQLLGKDIKEDTVVVLLQKLTCPMVDYVTSVKEYANVFYWENKSKDKEVERVMSLEDSKLLESIGFHVVDDLSSPRLFTPDPVRSALSDVLEQVELAVTKGTAAPVILLCGGKNAGKSTLARFLINLILSSCGEVYHLECDIGQTEFTPSGFVSLTHVNTPTVGPPFTHQKTPDRCCYYGHLSPGDDPDRYVRTVRYVHQGYRGDAPLIVNTMGWTQGMGLHLLMDTIHLVHPSHILQLKGRKSAQDLPQLSPEFLHTQPGWTYANIQGEKNKNDDDDDTVPVNPELVYLQVGNDMPRHTWFTASEFRSMALMATLRSLQPDRGVLPLNALTPRVVPWSAVAVHACNADVPPTQIMYVLNASLVALCQADDNELSRLRQRALPDGPVVLQDTPICQAVGIGVIRGIDMERRLFYLLTPVEEDRLPRVNVLLCGALSVPTPLMLQQTVEGPVPYVTSDFSPDGDIFGATPLRIRKNLQRERRQTGGTSGMGFASLNQQELT</sequence>
<evidence type="ECO:0000256" key="6">
    <source>
        <dbReference type="ARBA" id="ARBA00022777"/>
    </source>
</evidence>
<feature type="compositionally biased region" description="Low complexity" evidence="10">
    <location>
        <begin position="95"/>
        <end position="106"/>
    </location>
</feature>
<organism evidence="14 15">
    <name type="scientific">Branchiostoma floridae</name>
    <name type="common">Florida lancelet</name>
    <name type="synonym">Amphioxus</name>
    <dbReference type="NCBI Taxonomy" id="7739"/>
    <lineage>
        <taxon>Eukaryota</taxon>
        <taxon>Metazoa</taxon>
        <taxon>Chordata</taxon>
        <taxon>Cephalochordata</taxon>
        <taxon>Leptocardii</taxon>
        <taxon>Amphioxiformes</taxon>
        <taxon>Branchiostomatidae</taxon>
        <taxon>Branchiostoma</taxon>
    </lineage>
</organism>
<evidence type="ECO:0000313" key="14">
    <source>
        <dbReference type="Proteomes" id="UP000001554"/>
    </source>
</evidence>
<dbReference type="GO" id="GO:0000448">
    <property type="term" value="P:cleavage in ITS2 between 5.8S rRNA and LSU-rRNA of tricistronic rRNA transcript (SSU-rRNA, 5.8S rRNA, LSU-rRNA)"/>
    <property type="evidence" value="ECO:0000318"/>
    <property type="project" value="GO_Central"/>
</dbReference>
<proteinExistence type="inferred from homology"/>
<keyword evidence="8" id="KW-0539">Nucleus</keyword>
<dbReference type="SUPFAM" id="SSF52540">
    <property type="entry name" value="P-loop containing nucleoside triphosphate hydrolases"/>
    <property type="match status" value="1"/>
</dbReference>
<comment type="subcellular location">
    <subcellularLocation>
        <location evidence="1">Nucleus</location>
        <location evidence="1">Nucleolus</location>
    </subcellularLocation>
</comment>
<dbReference type="OrthoDB" id="2405412at2759"/>
<dbReference type="Proteomes" id="UP000001554">
    <property type="component" value="Chromosome 5"/>
</dbReference>
<dbReference type="FunFam" id="3.40.50.300:FF:003212">
    <property type="entry name" value="Putative cleavage/polyadenylation factor ia subunit clp1p"/>
    <property type="match status" value="1"/>
</dbReference>
<keyword evidence="14" id="KW-1185">Reference proteome</keyword>
<evidence type="ECO:0000259" key="11">
    <source>
        <dbReference type="Pfam" id="PF16575"/>
    </source>
</evidence>
<dbReference type="GO" id="GO:0051731">
    <property type="term" value="F:polynucleotide 5'-hydroxyl-kinase activity"/>
    <property type="evidence" value="ECO:0000318"/>
    <property type="project" value="GO_Central"/>
</dbReference>
<evidence type="ECO:0000256" key="4">
    <source>
        <dbReference type="ARBA" id="ARBA00022679"/>
    </source>
</evidence>
<feature type="compositionally biased region" description="Basic residues" evidence="10">
    <location>
        <begin position="1"/>
        <end position="15"/>
    </location>
</feature>